<evidence type="ECO:0000259" key="1">
    <source>
        <dbReference type="PROSITE" id="PS51819"/>
    </source>
</evidence>
<dbReference type="STRING" id="1848.SAMN05443637_10995"/>
<dbReference type="GO" id="GO:0051213">
    <property type="term" value="F:dioxygenase activity"/>
    <property type="evidence" value="ECO:0007669"/>
    <property type="project" value="UniProtKB-KW"/>
</dbReference>
<dbReference type="PROSITE" id="PS51819">
    <property type="entry name" value="VOC"/>
    <property type="match status" value="1"/>
</dbReference>
<dbReference type="InterPro" id="IPR029068">
    <property type="entry name" value="Glyas_Bleomycin-R_OHBP_Dase"/>
</dbReference>
<organism evidence="2 3">
    <name type="scientific">Pseudonocardia thermophila</name>
    <dbReference type="NCBI Taxonomy" id="1848"/>
    <lineage>
        <taxon>Bacteria</taxon>
        <taxon>Bacillati</taxon>
        <taxon>Actinomycetota</taxon>
        <taxon>Actinomycetes</taxon>
        <taxon>Pseudonocardiales</taxon>
        <taxon>Pseudonocardiaceae</taxon>
        <taxon>Pseudonocardia</taxon>
    </lineage>
</organism>
<dbReference type="InterPro" id="IPR004360">
    <property type="entry name" value="Glyas_Fos-R_dOase_dom"/>
</dbReference>
<protein>
    <submittedName>
        <fullName evidence="2">Glyoxalase/Bleomycin resistance protein/Dioxygenase superfamily protein</fullName>
    </submittedName>
</protein>
<dbReference type="SUPFAM" id="SSF54593">
    <property type="entry name" value="Glyoxalase/Bleomycin resistance protein/Dihydroxybiphenyl dioxygenase"/>
    <property type="match status" value="1"/>
</dbReference>
<dbReference type="OrthoDB" id="5119162at2"/>
<keyword evidence="2" id="KW-0560">Oxidoreductase</keyword>
<dbReference type="RefSeq" id="WP_073457409.1">
    <property type="nucleotide sequence ID" value="NZ_CALGVN010000044.1"/>
</dbReference>
<dbReference type="Proteomes" id="UP000184363">
    <property type="component" value="Unassembled WGS sequence"/>
</dbReference>
<accession>A0A1M6U311</accession>
<name>A0A1M6U311_PSETH</name>
<dbReference type="Pfam" id="PF00903">
    <property type="entry name" value="Glyoxalase"/>
    <property type="match status" value="1"/>
</dbReference>
<sequence length="120" mass="13503">MRLAFTYNPVPDVEEALSFYRDTLGWTEAWRHGDHTVAFTIPGTNVQFMVGPRVAGEQPGPAFLVDSVERFYAEHRDRLTFVAKPRAIPGGHWASFLDPAGHPVYLLDQVPEQLPQRISA</sequence>
<keyword evidence="2" id="KW-0223">Dioxygenase</keyword>
<evidence type="ECO:0000313" key="3">
    <source>
        <dbReference type="Proteomes" id="UP000184363"/>
    </source>
</evidence>
<dbReference type="CDD" id="cd06587">
    <property type="entry name" value="VOC"/>
    <property type="match status" value="1"/>
</dbReference>
<reference evidence="2 3" key="1">
    <citation type="submission" date="2016-11" db="EMBL/GenBank/DDBJ databases">
        <authorList>
            <person name="Jaros S."/>
            <person name="Januszkiewicz K."/>
            <person name="Wedrychowicz H."/>
        </authorList>
    </citation>
    <scope>NUCLEOTIDE SEQUENCE [LARGE SCALE GENOMIC DNA]</scope>
    <source>
        <strain evidence="2 3">DSM 43832</strain>
    </source>
</reference>
<evidence type="ECO:0000313" key="2">
    <source>
        <dbReference type="EMBL" id="SHK63468.1"/>
    </source>
</evidence>
<feature type="domain" description="VOC" evidence="1">
    <location>
        <begin position="2"/>
        <end position="109"/>
    </location>
</feature>
<dbReference type="InterPro" id="IPR037523">
    <property type="entry name" value="VOC_core"/>
</dbReference>
<gene>
    <name evidence="2" type="ORF">SAMN05443637_10995</name>
</gene>
<dbReference type="Gene3D" id="3.10.180.10">
    <property type="entry name" value="2,3-Dihydroxybiphenyl 1,2-Dioxygenase, domain 1"/>
    <property type="match status" value="1"/>
</dbReference>
<keyword evidence="3" id="KW-1185">Reference proteome</keyword>
<dbReference type="EMBL" id="FRAP01000009">
    <property type="protein sequence ID" value="SHK63468.1"/>
    <property type="molecule type" value="Genomic_DNA"/>
</dbReference>
<proteinExistence type="predicted"/>
<dbReference type="AlphaFoldDB" id="A0A1M6U311"/>